<gene>
    <name evidence="8" type="ORF">NQ315_016692</name>
</gene>
<organism evidence="8 9">
    <name type="scientific">Exocentrus adspersus</name>
    <dbReference type="NCBI Taxonomy" id="1586481"/>
    <lineage>
        <taxon>Eukaryota</taxon>
        <taxon>Metazoa</taxon>
        <taxon>Ecdysozoa</taxon>
        <taxon>Arthropoda</taxon>
        <taxon>Hexapoda</taxon>
        <taxon>Insecta</taxon>
        <taxon>Pterygota</taxon>
        <taxon>Neoptera</taxon>
        <taxon>Endopterygota</taxon>
        <taxon>Coleoptera</taxon>
        <taxon>Polyphaga</taxon>
        <taxon>Cucujiformia</taxon>
        <taxon>Chrysomeloidea</taxon>
        <taxon>Cerambycidae</taxon>
        <taxon>Lamiinae</taxon>
        <taxon>Acanthocinini</taxon>
        <taxon>Exocentrus</taxon>
    </lineage>
</organism>
<dbReference type="Pfam" id="PF13873">
    <property type="entry name" value="Myb_DNA-bind_5"/>
    <property type="match status" value="1"/>
</dbReference>
<keyword evidence="3" id="KW-0805">Transcription regulation</keyword>
<dbReference type="PANTHER" id="PTHR21411">
    <property type="entry name" value="APONTIC"/>
    <property type="match status" value="1"/>
</dbReference>
<evidence type="ECO:0000259" key="7">
    <source>
        <dbReference type="Pfam" id="PF13873"/>
    </source>
</evidence>
<proteinExistence type="predicted"/>
<dbReference type="InterPro" id="IPR028002">
    <property type="entry name" value="Myb_DNA-bind_5"/>
</dbReference>
<dbReference type="AlphaFoldDB" id="A0AAV8VES4"/>
<feature type="compositionally biased region" description="Polar residues" evidence="6">
    <location>
        <begin position="155"/>
        <end position="169"/>
    </location>
</feature>
<evidence type="ECO:0000256" key="2">
    <source>
        <dbReference type="ARBA" id="ARBA00016807"/>
    </source>
</evidence>
<evidence type="ECO:0000256" key="3">
    <source>
        <dbReference type="ARBA" id="ARBA00023015"/>
    </source>
</evidence>
<keyword evidence="9" id="KW-1185">Reference proteome</keyword>
<evidence type="ECO:0000256" key="6">
    <source>
        <dbReference type="SAM" id="MobiDB-lite"/>
    </source>
</evidence>
<feature type="region of interest" description="Disordered" evidence="6">
    <location>
        <begin position="155"/>
        <end position="179"/>
    </location>
</feature>
<comment type="function">
    <text evidence="5">Involved in transvection phenomena (= synapsis-dependent gene expression), where the synaptic pairing of chromosomes carrying genes with which zeste interacts influences the expression of these genes. Zeste binds to DNA and stimulates transcription from a nearby promoter.</text>
</comment>
<feature type="domain" description="Myb/SANT-like DNA-binding" evidence="7">
    <location>
        <begin position="10"/>
        <end position="82"/>
    </location>
</feature>
<name>A0AAV8VES4_9CUCU</name>
<dbReference type="Proteomes" id="UP001159042">
    <property type="component" value="Unassembled WGS sequence"/>
</dbReference>
<comment type="caution">
    <text evidence="8">The sequence shown here is derived from an EMBL/GenBank/DDBJ whole genome shotgun (WGS) entry which is preliminary data.</text>
</comment>
<reference evidence="8 9" key="1">
    <citation type="journal article" date="2023" name="Insect Mol. Biol.">
        <title>Genome sequencing provides insights into the evolution of gene families encoding plant cell wall-degrading enzymes in longhorned beetles.</title>
        <authorList>
            <person name="Shin N.R."/>
            <person name="Okamura Y."/>
            <person name="Kirsch R."/>
            <person name="Pauchet Y."/>
        </authorList>
    </citation>
    <scope>NUCLEOTIDE SEQUENCE [LARGE SCALE GENOMIC DNA]</scope>
    <source>
        <strain evidence="8">EAD_L_NR</strain>
    </source>
</reference>
<evidence type="ECO:0000313" key="9">
    <source>
        <dbReference type="Proteomes" id="UP001159042"/>
    </source>
</evidence>
<comment type="subunit">
    <text evidence="1">Self-associates forming complexes of several hundred monomers.</text>
</comment>
<evidence type="ECO:0000256" key="5">
    <source>
        <dbReference type="ARBA" id="ARBA00025466"/>
    </source>
</evidence>
<accession>A0AAV8VES4</accession>
<evidence type="ECO:0000313" key="8">
    <source>
        <dbReference type="EMBL" id="KAJ8912737.1"/>
    </source>
</evidence>
<evidence type="ECO:0000256" key="1">
    <source>
        <dbReference type="ARBA" id="ARBA00011764"/>
    </source>
</evidence>
<feature type="compositionally biased region" description="Basic and acidic residues" evidence="6">
    <location>
        <begin position="170"/>
        <end position="179"/>
    </location>
</feature>
<keyword evidence="4" id="KW-0804">Transcription</keyword>
<dbReference type="PANTHER" id="PTHR21411:SF0">
    <property type="entry name" value="REGULATORY PROTEIN ZESTE"/>
    <property type="match status" value="1"/>
</dbReference>
<evidence type="ECO:0000256" key="4">
    <source>
        <dbReference type="ARBA" id="ARBA00023163"/>
    </source>
</evidence>
<sequence>MATSKVVPYTLKERLLVVSLVDKHKSIVENKKTDATTIQSKQKEWEIIAFEYNSQADIITTKRTAAQLKKLWNNLKQKKRKTNTDEKYTRLLTGGGPPIEFEKDPVMDAVDIAAPHADVTLSCTWDSTATYMKENGISGSLRTGEVATMNTGINLSETNHPTNTFNPRQNQEEKLNSEL</sequence>
<dbReference type="EMBL" id="JANEYG010000113">
    <property type="protein sequence ID" value="KAJ8912737.1"/>
    <property type="molecule type" value="Genomic_DNA"/>
</dbReference>
<protein>
    <recommendedName>
        <fullName evidence="2">Regulatory protein zeste</fullName>
    </recommendedName>
</protein>